<accession>A0A0A0B7S8</accession>
<reference evidence="5 6" key="1">
    <citation type="submission" date="2013-10" db="EMBL/GenBank/DDBJ databases">
        <authorList>
            <person name="Wang G."/>
            <person name="Zhuang W."/>
        </authorList>
    </citation>
    <scope>NUCLEOTIDE SEQUENCE [LARGE SCALE GENOMIC DNA]</scope>
    <source>
        <strain evidence="5 6">DSM 20118</strain>
    </source>
</reference>
<dbReference type="SUPFAM" id="SSF53756">
    <property type="entry name" value="UDP-Glycosyltransferase/glycogen phosphorylase"/>
    <property type="match status" value="1"/>
</dbReference>
<dbReference type="Pfam" id="PF13439">
    <property type="entry name" value="Glyco_transf_4"/>
    <property type="match status" value="1"/>
</dbReference>
<evidence type="ECO:0000256" key="1">
    <source>
        <dbReference type="ARBA" id="ARBA00022676"/>
    </source>
</evidence>
<evidence type="ECO:0000256" key="2">
    <source>
        <dbReference type="ARBA" id="ARBA00022679"/>
    </source>
</evidence>
<evidence type="ECO:0000259" key="4">
    <source>
        <dbReference type="Pfam" id="PF13439"/>
    </source>
</evidence>
<keyword evidence="1" id="KW-0328">Glycosyltransferase</keyword>
<dbReference type="Proteomes" id="UP000029833">
    <property type="component" value="Unassembled WGS sequence"/>
</dbReference>
<feature type="domain" description="Glycosyltransferase subfamily 4-like N-terminal" evidence="4">
    <location>
        <begin position="1"/>
        <end position="154"/>
    </location>
</feature>
<sequence>METYARELYRQLGTMGTDYEFVGLASTELMTKDHSWFPGEVVSSGYSGENRFVWAFGELVGVGRAAKRLKADLIHSPATLGPMRSPVPTVVTMHDMLYWSHPELMATPFYTVPVRLMEKLAARNAARILTDSESSASEIRKYLKFDAARLDVVPLAGTVRPGAPSGSEGRRGDLVLALGNRLPHKNFAGLVRAMALVPEAVRPQLVVTGSRGDDPLRPIVEELGLEQWVDLRSWVSAEELEELYATATVMAMPSFCDGFCLPALEAMLVGLPVMLSDIPVYREVGGDAALYFEPTSGQSIADAIVRVATEPELMRELAAAGRERTALFTWERVADETLTAFSRALERR</sequence>
<evidence type="ECO:0000313" key="5">
    <source>
        <dbReference type="EMBL" id="KGM01296.1"/>
    </source>
</evidence>
<dbReference type="InterPro" id="IPR028098">
    <property type="entry name" value="Glyco_trans_4-like_N"/>
</dbReference>
<dbReference type="EMBL" id="AXNT01000116">
    <property type="protein sequence ID" value="KGM01296.1"/>
    <property type="molecule type" value="Genomic_DNA"/>
</dbReference>
<proteinExistence type="predicted"/>
<evidence type="ECO:0000313" key="6">
    <source>
        <dbReference type="Proteomes" id="UP000029833"/>
    </source>
</evidence>
<dbReference type="STRING" id="1408250.Q760_02250"/>
<feature type="domain" description="Glycosyl transferase family 1" evidence="3">
    <location>
        <begin position="174"/>
        <end position="324"/>
    </location>
</feature>
<dbReference type="GO" id="GO:0009103">
    <property type="term" value="P:lipopolysaccharide biosynthetic process"/>
    <property type="evidence" value="ECO:0007669"/>
    <property type="project" value="TreeGrafter"/>
</dbReference>
<dbReference type="GO" id="GO:0016757">
    <property type="term" value="F:glycosyltransferase activity"/>
    <property type="evidence" value="ECO:0007669"/>
    <property type="project" value="UniProtKB-KW"/>
</dbReference>
<protein>
    <submittedName>
        <fullName evidence="5">Uncharacterized protein</fullName>
    </submittedName>
</protein>
<name>A0A0A0B7S8_9CELL</name>
<dbReference type="InterPro" id="IPR001296">
    <property type="entry name" value="Glyco_trans_1"/>
</dbReference>
<evidence type="ECO:0000259" key="3">
    <source>
        <dbReference type="Pfam" id="PF00534"/>
    </source>
</evidence>
<comment type="caution">
    <text evidence="5">The sequence shown here is derived from an EMBL/GenBank/DDBJ whole genome shotgun (WGS) entry which is preliminary data.</text>
</comment>
<organism evidence="5 6">
    <name type="scientific">Cellulomonas cellasea DSM 20118</name>
    <dbReference type="NCBI Taxonomy" id="1408250"/>
    <lineage>
        <taxon>Bacteria</taxon>
        <taxon>Bacillati</taxon>
        <taxon>Actinomycetota</taxon>
        <taxon>Actinomycetes</taxon>
        <taxon>Micrococcales</taxon>
        <taxon>Cellulomonadaceae</taxon>
        <taxon>Cellulomonas</taxon>
    </lineage>
</organism>
<keyword evidence="6" id="KW-1185">Reference proteome</keyword>
<dbReference type="AlphaFoldDB" id="A0A0A0B7S8"/>
<dbReference type="PANTHER" id="PTHR46401:SF2">
    <property type="entry name" value="GLYCOSYLTRANSFERASE WBBK-RELATED"/>
    <property type="match status" value="1"/>
</dbReference>
<keyword evidence="2" id="KW-0808">Transferase</keyword>
<gene>
    <name evidence="5" type="ORF">Q760_02250</name>
</gene>
<dbReference type="Gene3D" id="3.40.50.2000">
    <property type="entry name" value="Glycogen Phosphorylase B"/>
    <property type="match status" value="2"/>
</dbReference>
<dbReference type="CDD" id="cd03809">
    <property type="entry name" value="GT4_MtfB-like"/>
    <property type="match status" value="1"/>
</dbReference>
<dbReference type="Pfam" id="PF00534">
    <property type="entry name" value="Glycos_transf_1"/>
    <property type="match status" value="1"/>
</dbReference>
<dbReference type="PANTHER" id="PTHR46401">
    <property type="entry name" value="GLYCOSYLTRANSFERASE WBBK-RELATED"/>
    <property type="match status" value="1"/>
</dbReference>